<keyword evidence="4 10" id="KW-0808">Transferase</keyword>
<evidence type="ECO:0000313" key="11">
    <source>
        <dbReference type="EMBL" id="HIU46016.1"/>
    </source>
</evidence>
<dbReference type="Proteomes" id="UP000824123">
    <property type="component" value="Unassembled WGS sequence"/>
</dbReference>
<dbReference type="SUPFAM" id="SSF53659">
    <property type="entry name" value="Isocitrate/Isopropylmalate dehydrogenase-like"/>
    <property type="match status" value="1"/>
</dbReference>
<evidence type="ECO:0000256" key="10">
    <source>
        <dbReference type="HAMAP-Rule" id="MF_00019"/>
    </source>
</evidence>
<dbReference type="InterPro" id="IPR003664">
    <property type="entry name" value="FA_synthesis"/>
</dbReference>
<dbReference type="AlphaFoldDB" id="A0A9D1LQ95"/>
<dbReference type="HAMAP" id="MF_00019">
    <property type="entry name" value="PlsX"/>
    <property type="match status" value="1"/>
</dbReference>
<dbReference type="GO" id="GO:0006633">
    <property type="term" value="P:fatty acid biosynthetic process"/>
    <property type="evidence" value="ECO:0007669"/>
    <property type="project" value="UniProtKB-UniRule"/>
</dbReference>
<dbReference type="EMBL" id="DVNK01000014">
    <property type="protein sequence ID" value="HIU46016.1"/>
    <property type="molecule type" value="Genomic_DNA"/>
</dbReference>
<sequence length="345" mass="35934">MRIAVDAMGGDNAPGAVVEGCLMALRERADISVALAGQTGVIEPLLADAGALRERIDIIEAPDVISMHEHPAMAVRRKPNSSLVKALDAVKHGEAQACVSAGSTGALLTGGIFRVGRIKGIDRPALASVIPSTARPYLLLDCGANADCRPEYLVQFALMGSVYMEKVKGYANPRVALVNIGAESEKGNELSKAAYALLAKSNLNFTGNIEPRDIPAGAADVVVADGFTGNVVLKLTEGLASMLMGMIKTELMSSTVTKLGAALAKPAFRNVKKRMDYTEEGGAPLLGVRGAVIKAHGSSNATAIKNALYQAARMVEGDIVNIIETQLSALAAAQPDARATDKEDG</sequence>
<keyword evidence="7 10" id="KW-1208">Phospholipid metabolism</keyword>
<dbReference type="NCBIfam" id="TIGR00182">
    <property type="entry name" value="plsX"/>
    <property type="match status" value="1"/>
</dbReference>
<evidence type="ECO:0000256" key="6">
    <source>
        <dbReference type="ARBA" id="ARBA00023209"/>
    </source>
</evidence>
<evidence type="ECO:0000256" key="8">
    <source>
        <dbReference type="ARBA" id="ARBA00024069"/>
    </source>
</evidence>
<comment type="function">
    <text evidence="10">Catalyzes the reversible formation of acyl-phosphate (acyl-PO(4)) from acyl-[acyl-carrier-protein] (acyl-ACP). This enzyme utilizes acyl-ACP as fatty acyl donor, but not acyl-CoA.</text>
</comment>
<evidence type="ECO:0000256" key="2">
    <source>
        <dbReference type="ARBA" id="ARBA00022490"/>
    </source>
</evidence>
<accession>A0A9D1LQ95</accession>
<dbReference type="PANTHER" id="PTHR30100">
    <property type="entry name" value="FATTY ACID/PHOSPHOLIPID SYNTHESIS PROTEIN PLSX"/>
    <property type="match status" value="1"/>
</dbReference>
<name>A0A9D1LQ95_9FIRM</name>
<evidence type="ECO:0000256" key="9">
    <source>
        <dbReference type="ARBA" id="ARBA00046608"/>
    </source>
</evidence>
<comment type="similarity">
    <text evidence="10">Belongs to the PlsX family.</text>
</comment>
<protein>
    <recommendedName>
        <fullName evidence="8 10">Phosphate acyltransferase</fullName>
        <ecNumber evidence="8 10">2.3.1.274</ecNumber>
    </recommendedName>
    <alternativeName>
        <fullName evidence="10">Acyl-ACP phosphotransacylase</fullName>
    </alternativeName>
    <alternativeName>
        <fullName evidence="10">Acyl-[acyl-carrier-protein]--phosphate acyltransferase</fullName>
    </alternativeName>
    <alternativeName>
        <fullName evidence="10">Phosphate-acyl-ACP acyltransferase</fullName>
    </alternativeName>
</protein>
<comment type="subcellular location">
    <subcellularLocation>
        <location evidence="10">Cytoplasm</location>
    </subcellularLocation>
    <text evidence="10">Associated with the membrane possibly through PlsY.</text>
</comment>
<dbReference type="Gene3D" id="3.40.718.10">
    <property type="entry name" value="Isopropylmalate Dehydrogenase"/>
    <property type="match status" value="1"/>
</dbReference>
<keyword evidence="5 10" id="KW-0443">Lipid metabolism</keyword>
<evidence type="ECO:0000256" key="3">
    <source>
        <dbReference type="ARBA" id="ARBA00022516"/>
    </source>
</evidence>
<comment type="caution">
    <text evidence="11">The sequence shown here is derived from an EMBL/GenBank/DDBJ whole genome shotgun (WGS) entry which is preliminary data.</text>
</comment>
<evidence type="ECO:0000256" key="4">
    <source>
        <dbReference type="ARBA" id="ARBA00022679"/>
    </source>
</evidence>
<reference evidence="11" key="2">
    <citation type="journal article" date="2021" name="PeerJ">
        <title>Extensive microbial diversity within the chicken gut microbiome revealed by metagenomics and culture.</title>
        <authorList>
            <person name="Gilroy R."/>
            <person name="Ravi A."/>
            <person name="Getino M."/>
            <person name="Pursley I."/>
            <person name="Horton D.L."/>
            <person name="Alikhan N.F."/>
            <person name="Baker D."/>
            <person name="Gharbi K."/>
            <person name="Hall N."/>
            <person name="Watson M."/>
            <person name="Adriaenssens E.M."/>
            <person name="Foster-Nyarko E."/>
            <person name="Jarju S."/>
            <person name="Secka A."/>
            <person name="Antonio M."/>
            <person name="Oren A."/>
            <person name="Chaudhuri R.R."/>
            <person name="La Ragione R."/>
            <person name="Hildebrand F."/>
            <person name="Pallen M.J."/>
        </authorList>
    </citation>
    <scope>NUCLEOTIDE SEQUENCE</scope>
    <source>
        <strain evidence="11">ChiSxjej2B14-8506</strain>
    </source>
</reference>
<comment type="pathway">
    <text evidence="10">Lipid metabolism; phospholipid metabolism.</text>
</comment>
<gene>
    <name evidence="10 11" type="primary">plsX</name>
    <name evidence="11" type="ORF">IAC59_01995</name>
</gene>
<dbReference type="Pfam" id="PF02504">
    <property type="entry name" value="FA_synthesis"/>
    <property type="match status" value="1"/>
</dbReference>
<dbReference type="InterPro" id="IPR012281">
    <property type="entry name" value="Phospholipid_synth_PlsX-like"/>
</dbReference>
<keyword evidence="6 10" id="KW-0594">Phospholipid biosynthesis</keyword>
<comment type="subunit">
    <text evidence="9 10">Homodimer. Probably interacts with PlsY.</text>
</comment>
<dbReference type="PANTHER" id="PTHR30100:SF1">
    <property type="entry name" value="PHOSPHATE ACYLTRANSFERASE"/>
    <property type="match status" value="1"/>
</dbReference>
<dbReference type="GO" id="GO:0043811">
    <property type="term" value="F:phosphate:acyl-[acyl carrier protein] acyltransferase activity"/>
    <property type="evidence" value="ECO:0007669"/>
    <property type="project" value="UniProtKB-UniRule"/>
</dbReference>
<dbReference type="PIRSF" id="PIRSF002465">
    <property type="entry name" value="Phsphlp_syn_PlsX"/>
    <property type="match status" value="1"/>
</dbReference>
<evidence type="ECO:0000256" key="1">
    <source>
        <dbReference type="ARBA" id="ARBA00001232"/>
    </source>
</evidence>
<keyword evidence="11" id="KW-0012">Acyltransferase</keyword>
<dbReference type="EC" id="2.3.1.274" evidence="8 10"/>
<evidence type="ECO:0000256" key="5">
    <source>
        <dbReference type="ARBA" id="ARBA00023098"/>
    </source>
</evidence>
<dbReference type="GO" id="GO:0008654">
    <property type="term" value="P:phospholipid biosynthetic process"/>
    <property type="evidence" value="ECO:0007669"/>
    <property type="project" value="UniProtKB-KW"/>
</dbReference>
<keyword evidence="3 10" id="KW-0444">Lipid biosynthesis</keyword>
<evidence type="ECO:0000256" key="7">
    <source>
        <dbReference type="ARBA" id="ARBA00023264"/>
    </source>
</evidence>
<keyword evidence="2 10" id="KW-0963">Cytoplasm</keyword>
<reference evidence="11" key="1">
    <citation type="submission" date="2020-10" db="EMBL/GenBank/DDBJ databases">
        <authorList>
            <person name="Gilroy R."/>
        </authorList>
    </citation>
    <scope>NUCLEOTIDE SEQUENCE</scope>
    <source>
        <strain evidence="11">ChiSxjej2B14-8506</strain>
    </source>
</reference>
<evidence type="ECO:0000313" key="12">
    <source>
        <dbReference type="Proteomes" id="UP000824123"/>
    </source>
</evidence>
<comment type="catalytic activity">
    <reaction evidence="1 10">
        <text>a fatty acyl-[ACP] + phosphate = an acyl phosphate + holo-[ACP]</text>
        <dbReference type="Rhea" id="RHEA:42292"/>
        <dbReference type="Rhea" id="RHEA-COMP:9685"/>
        <dbReference type="Rhea" id="RHEA-COMP:14125"/>
        <dbReference type="ChEBI" id="CHEBI:43474"/>
        <dbReference type="ChEBI" id="CHEBI:59918"/>
        <dbReference type="ChEBI" id="CHEBI:64479"/>
        <dbReference type="ChEBI" id="CHEBI:138651"/>
        <dbReference type="EC" id="2.3.1.274"/>
    </reaction>
</comment>
<organism evidence="11 12">
    <name type="scientific">Candidatus Fimadaptatus faecigallinarum</name>
    <dbReference type="NCBI Taxonomy" id="2840814"/>
    <lineage>
        <taxon>Bacteria</taxon>
        <taxon>Bacillati</taxon>
        <taxon>Bacillota</taxon>
        <taxon>Clostridia</taxon>
        <taxon>Eubacteriales</taxon>
        <taxon>Candidatus Fimadaptatus</taxon>
    </lineage>
</organism>
<dbReference type="GO" id="GO:0005737">
    <property type="term" value="C:cytoplasm"/>
    <property type="evidence" value="ECO:0007669"/>
    <property type="project" value="UniProtKB-SubCell"/>
</dbReference>
<proteinExistence type="inferred from homology"/>